<dbReference type="RefSeq" id="WP_111476901.1">
    <property type="nucleotide sequence ID" value="NZ_QHKM01000001.1"/>
</dbReference>
<evidence type="ECO:0000256" key="2">
    <source>
        <dbReference type="ARBA" id="ARBA00023276"/>
    </source>
</evidence>
<dbReference type="InterPro" id="IPR015943">
    <property type="entry name" value="WD40/YVTN_repeat-like_dom_sf"/>
</dbReference>
<dbReference type="SUPFAM" id="SSF50939">
    <property type="entry name" value="Sialidases"/>
    <property type="match status" value="1"/>
</dbReference>
<feature type="signal peptide" evidence="3">
    <location>
        <begin position="1"/>
        <end position="20"/>
    </location>
</feature>
<evidence type="ECO:0000313" key="7">
    <source>
        <dbReference type="Proteomes" id="UP000248553"/>
    </source>
</evidence>
<reference evidence="7" key="1">
    <citation type="submission" date="2018-05" db="EMBL/GenBank/DDBJ databases">
        <authorList>
            <person name="Nie L."/>
        </authorList>
    </citation>
    <scope>NUCLEOTIDE SEQUENCE [LARGE SCALE GENOMIC DNA]</scope>
    <source>
        <strain evidence="7">NL</strain>
    </source>
</reference>
<evidence type="ECO:0000313" key="6">
    <source>
        <dbReference type="EMBL" id="RAK70167.1"/>
    </source>
</evidence>
<dbReference type="Proteomes" id="UP000248553">
    <property type="component" value="Unassembled WGS sequence"/>
</dbReference>
<evidence type="ECO:0000256" key="3">
    <source>
        <dbReference type="SAM" id="SignalP"/>
    </source>
</evidence>
<dbReference type="NCBIfam" id="TIGR04183">
    <property type="entry name" value="Por_Secre_tail"/>
    <property type="match status" value="1"/>
</dbReference>
<feature type="domain" description="Photosynthesis system II assembly factor Ycf48/Hcf136-like" evidence="4">
    <location>
        <begin position="21"/>
        <end position="152"/>
    </location>
</feature>
<dbReference type="InterPro" id="IPR026444">
    <property type="entry name" value="Secre_tail"/>
</dbReference>
<dbReference type="GO" id="GO:0009523">
    <property type="term" value="C:photosystem II"/>
    <property type="evidence" value="ECO:0007669"/>
    <property type="project" value="UniProtKB-KW"/>
</dbReference>
<dbReference type="GO" id="GO:0015979">
    <property type="term" value="P:photosynthesis"/>
    <property type="evidence" value="ECO:0007669"/>
    <property type="project" value="UniProtKB-KW"/>
</dbReference>
<comment type="caution">
    <text evidence="6">The sequence shown here is derived from an EMBL/GenBank/DDBJ whole genome shotgun (WGS) entry which is preliminary data.</text>
</comment>
<evidence type="ECO:0000256" key="1">
    <source>
        <dbReference type="ARBA" id="ARBA00022531"/>
    </source>
</evidence>
<name>A0A328BSS8_9BACT</name>
<dbReference type="AlphaFoldDB" id="A0A328BSS8"/>
<feature type="chain" id="PRO_5016330051" description="Photosynthesis system II assembly factor Ycf48/Hcf136-like domain-containing protein" evidence="3">
    <location>
        <begin position="21"/>
        <end position="708"/>
    </location>
</feature>
<keyword evidence="2" id="KW-0604">Photosystem II</keyword>
<feature type="domain" description="Photosynthesis system II assembly factor Ycf48/Hcf136-like" evidence="4">
    <location>
        <begin position="288"/>
        <end position="400"/>
    </location>
</feature>
<dbReference type="OrthoDB" id="9757809at2"/>
<dbReference type="InterPro" id="IPR028203">
    <property type="entry name" value="PSII_CF48-like_dom"/>
</dbReference>
<gene>
    <name evidence="6" type="ORF">DLM85_04775</name>
</gene>
<evidence type="ECO:0000259" key="5">
    <source>
        <dbReference type="Pfam" id="PF18962"/>
    </source>
</evidence>
<sequence length="708" mass="76355">MKKLYLLGLLLSLLAPRAHAQWQRIYPLGLYANDVFFVSDQTGYVGGSFANSRAALFRTTDSGRTWQALTLPGNASRVQSVCFTAADTGYALTDVALLKTTNGGQSWQASSVGLGAGYAHRLRFTSARIGYLNTFDGVVYKTTDAGASWRNLNVPHNSGGTVQGDPSTLSMVNNQVGYLAVDFSLYKTTDGGGSWQRLGLQTSRFRTVHFRTALEGYAVTSFNGTYQTQDGGLSWTRLPVGNSATLVYFLSAQRGLFFSNYSYINLTQDGGQTSPQVYQSGYTFSWTGVHFPTPAFGCAVGNDGAIVLTRDGGQSWQMVNPASTNLRDNYALHVRPNGEGLVVGEAAGLLRTTDAGRTWSVDEQTLRQTSEYGLYFAGADTGMVQTVNNGLYFTYDGGRTFDMNNGRSGAFIGHQSSSDYALVSGRVIYSTGGSVGSPARIAKSTNGGRTWTYAPTTFQNRLASLSFPTPAVGYACGLVGKVVKTTDAGASWQEVDPPVNNDLLKVRFRSPAFGLAVGTFGGIVRTVDGGANWTVVPSGLTGNLIALHFFSDSLVYVGNEVGDLARSSNGGRSWRVITTAAERVTDLRQYHFRDVNSVLALGRTALYQRDLTDRSGAPLAAAAPAARTGSLRLYPNPVRQALTLAYPPGFVPTSLWVYDAQGRCRRRLAPARAADRQQLDVATLPAGMYLLRVEDARHTILTTRFIKE</sequence>
<dbReference type="InterPro" id="IPR036278">
    <property type="entry name" value="Sialidase_sf"/>
</dbReference>
<dbReference type="Pfam" id="PF14870">
    <property type="entry name" value="PSII_BNR"/>
    <property type="match status" value="2"/>
</dbReference>
<dbReference type="PANTHER" id="PTHR47199">
    <property type="entry name" value="PHOTOSYSTEM II STABILITY/ASSEMBLY FACTOR HCF136, CHLOROPLASTIC"/>
    <property type="match status" value="1"/>
</dbReference>
<organism evidence="6 7">
    <name type="scientific">Hymenobacter edaphi</name>
    <dbReference type="NCBI Taxonomy" id="2211146"/>
    <lineage>
        <taxon>Bacteria</taxon>
        <taxon>Pseudomonadati</taxon>
        <taxon>Bacteroidota</taxon>
        <taxon>Cytophagia</taxon>
        <taxon>Cytophagales</taxon>
        <taxon>Hymenobacteraceae</taxon>
        <taxon>Hymenobacter</taxon>
    </lineage>
</organism>
<keyword evidence="7" id="KW-1185">Reference proteome</keyword>
<accession>A0A328BSS8</accession>
<dbReference type="Gene3D" id="2.130.10.10">
    <property type="entry name" value="YVTN repeat-like/Quinoprotein amine dehydrogenase"/>
    <property type="match status" value="4"/>
</dbReference>
<protein>
    <recommendedName>
        <fullName evidence="8">Photosynthesis system II assembly factor Ycf48/Hcf136-like domain-containing protein</fullName>
    </recommendedName>
</protein>
<keyword evidence="1" id="KW-0602">Photosynthesis</keyword>
<proteinExistence type="predicted"/>
<dbReference type="SUPFAM" id="SSF110296">
    <property type="entry name" value="Oligoxyloglucan reducing end-specific cellobiohydrolase"/>
    <property type="match status" value="2"/>
</dbReference>
<dbReference type="EMBL" id="QHKM01000001">
    <property type="protein sequence ID" value="RAK70167.1"/>
    <property type="molecule type" value="Genomic_DNA"/>
</dbReference>
<dbReference type="Pfam" id="PF18962">
    <property type="entry name" value="Por_Secre_tail"/>
    <property type="match status" value="1"/>
</dbReference>
<keyword evidence="3" id="KW-0732">Signal</keyword>
<feature type="domain" description="Secretion system C-terminal sorting" evidence="5">
    <location>
        <begin position="633"/>
        <end position="701"/>
    </location>
</feature>
<evidence type="ECO:0000259" key="4">
    <source>
        <dbReference type="Pfam" id="PF14870"/>
    </source>
</evidence>
<evidence type="ECO:0008006" key="8">
    <source>
        <dbReference type="Google" id="ProtNLM"/>
    </source>
</evidence>
<dbReference type="PANTHER" id="PTHR47199:SF2">
    <property type="entry name" value="PHOTOSYSTEM II STABILITY_ASSEMBLY FACTOR HCF136, CHLOROPLASTIC"/>
    <property type="match status" value="1"/>
</dbReference>